<dbReference type="Gene3D" id="3.40.50.150">
    <property type="entry name" value="Vaccinia Virus protein VP39"/>
    <property type="match status" value="1"/>
</dbReference>
<dbReference type="InterPro" id="IPR029063">
    <property type="entry name" value="SAM-dependent_MTases_sf"/>
</dbReference>
<accession>A0A7S1Y3T4</accession>
<dbReference type="InterPro" id="IPR019410">
    <property type="entry name" value="Methyltransf_16"/>
</dbReference>
<gene>
    <name evidence="2" type="ORF">GOCE00092_LOCUS7186</name>
</gene>
<dbReference type="PANTHER" id="PTHR14614">
    <property type="entry name" value="HEPATOCELLULAR CARCINOMA-ASSOCIATED ANTIGEN"/>
    <property type="match status" value="1"/>
</dbReference>
<dbReference type="PANTHER" id="PTHR14614:SF132">
    <property type="entry name" value="PROTEIN-LYSINE METHYLTRANSFERASE C42C1.13"/>
    <property type="match status" value="1"/>
</dbReference>
<dbReference type="Pfam" id="PF10294">
    <property type="entry name" value="Methyltransf_16"/>
    <property type="match status" value="1"/>
</dbReference>
<evidence type="ECO:0008006" key="3">
    <source>
        <dbReference type="Google" id="ProtNLM"/>
    </source>
</evidence>
<name>A0A7S1Y3T4_9STRA</name>
<evidence type="ECO:0000313" key="2">
    <source>
        <dbReference type="EMBL" id="CAD9278277.1"/>
    </source>
</evidence>
<feature type="region of interest" description="Disordered" evidence="1">
    <location>
        <begin position="19"/>
        <end position="40"/>
    </location>
</feature>
<proteinExistence type="predicted"/>
<reference evidence="2" key="1">
    <citation type="submission" date="2021-01" db="EMBL/GenBank/DDBJ databases">
        <authorList>
            <person name="Corre E."/>
            <person name="Pelletier E."/>
            <person name="Niang G."/>
            <person name="Scheremetjew M."/>
            <person name="Finn R."/>
            <person name="Kale V."/>
            <person name="Holt S."/>
            <person name="Cochrane G."/>
            <person name="Meng A."/>
            <person name="Brown T."/>
            <person name="Cohen L."/>
        </authorList>
    </citation>
    <scope>NUCLEOTIDE SEQUENCE</scope>
    <source>
        <strain evidence="2">CCMP 410</strain>
    </source>
</reference>
<dbReference type="EMBL" id="HBGK01013912">
    <property type="protein sequence ID" value="CAD9278277.1"/>
    <property type="molecule type" value="Transcribed_RNA"/>
</dbReference>
<dbReference type="AlphaFoldDB" id="A0A7S1Y3T4"/>
<sequence length="260" mass="29448">MGDLFADPDPRDIFQFTFHQSTNNNNNNNNSETTGEKNDLTSSSIHVKLSGYKMENGQILRSTGLTLWTASPRLCEYLVTTTTNNNQQHHQATTPIEFIRNRRVLELGAGLGLCGIVAHKLGAKQVVLTDGDTDTLKEMKQNVEANCRSAISASGGIVAETITCHQLRWGHRLDEFRERHGTFDTILAADVVYLEEMLHPLFDTVVKLLDRDRGRFLLSYTRRNVNIDLVLNSARERNFVWMHPEGIEDVYIMQNKTAMI</sequence>
<evidence type="ECO:0000256" key="1">
    <source>
        <dbReference type="SAM" id="MobiDB-lite"/>
    </source>
</evidence>
<dbReference type="SUPFAM" id="SSF53335">
    <property type="entry name" value="S-adenosyl-L-methionine-dependent methyltransferases"/>
    <property type="match status" value="1"/>
</dbReference>
<organism evidence="2">
    <name type="scientific">Grammatophora oceanica</name>
    <dbReference type="NCBI Taxonomy" id="210454"/>
    <lineage>
        <taxon>Eukaryota</taxon>
        <taxon>Sar</taxon>
        <taxon>Stramenopiles</taxon>
        <taxon>Ochrophyta</taxon>
        <taxon>Bacillariophyta</taxon>
        <taxon>Fragilariophyceae</taxon>
        <taxon>Fragilariophycidae</taxon>
        <taxon>Rhabdonematales</taxon>
        <taxon>Grammatophoraceae</taxon>
        <taxon>Grammatophora</taxon>
    </lineage>
</organism>
<dbReference type="CDD" id="cd02440">
    <property type="entry name" value="AdoMet_MTases"/>
    <property type="match status" value="1"/>
</dbReference>
<protein>
    <recommendedName>
        <fullName evidence="3">Calmodulin-lysine N-methyltransferase</fullName>
    </recommendedName>
</protein>